<dbReference type="SUPFAM" id="SSF49899">
    <property type="entry name" value="Concanavalin A-like lectins/glucanases"/>
    <property type="match status" value="1"/>
</dbReference>
<comment type="caution">
    <text evidence="10">The sequence shown here is derived from an EMBL/GenBank/DDBJ whole genome shotgun (WGS) entry which is preliminary data.</text>
</comment>
<dbReference type="PROSITE" id="PS50119">
    <property type="entry name" value="ZF_BBOX"/>
    <property type="match status" value="1"/>
</dbReference>
<gene>
    <name evidence="10" type="ORF">WMY93_007769</name>
</gene>
<evidence type="ECO:0000256" key="5">
    <source>
        <dbReference type="ARBA" id="ARBA00022859"/>
    </source>
</evidence>
<dbReference type="Pfam" id="PF15227">
    <property type="entry name" value="zf-C3HC4_4"/>
    <property type="match status" value="1"/>
</dbReference>
<evidence type="ECO:0000256" key="2">
    <source>
        <dbReference type="ARBA" id="ARBA00022723"/>
    </source>
</evidence>
<dbReference type="EMBL" id="JBBPFD010000005">
    <property type="protein sequence ID" value="KAK7925459.1"/>
    <property type="molecule type" value="Genomic_DNA"/>
</dbReference>
<feature type="domain" description="B box-type" evidence="9">
    <location>
        <begin position="153"/>
        <end position="189"/>
    </location>
</feature>
<evidence type="ECO:0000256" key="4">
    <source>
        <dbReference type="ARBA" id="ARBA00022833"/>
    </source>
</evidence>
<dbReference type="SMART" id="SM00336">
    <property type="entry name" value="BBOX"/>
    <property type="match status" value="1"/>
</dbReference>
<sequence>MKKENPTSKQALTKRFLPAAGGAMEEILKCPVCQDFFTDPVALGCGHNFCLSCINTVWENEGTEAGPYFCPECQILLPSKPNLEINADLQDKKDKLSSCPCDHCIESPSVAVRTCLTCDASLCQGHALLHEQRSALKQHTLVEVTRDPLSLKCQEHRDELKLFCSQDRVPVCCLCVLVGTHKNHKAPQLHEACDDFKTMLESSMNQLLKRRNDAENTIKELESLYRQTVKSAADLRERISDKYSRLHVVLDGDERLMKQIVDAEEACVTEWLDVQREMMELEIQDIDKLRASTKTLLQENNHLRFLQAVDQSLCEPEKLRTVERMVDDLSVSLSQYFPRTWSYLSSLALDFKTAHPKLEISQDKRQSSWCIYHADGQYLACHDTEEKQLSVEKRVRKLGIFADLQKGELLFYDADSMALIHSFTVLSKEPMYPMFNPCIDVNGVNKQPLTLFWIKEPWDWYDNTEEEIEKDTQQEARE</sequence>
<dbReference type="SUPFAM" id="SSF57845">
    <property type="entry name" value="B-box zinc-binding domain"/>
    <property type="match status" value="1"/>
</dbReference>
<dbReference type="Gene3D" id="3.30.160.60">
    <property type="entry name" value="Classic Zinc Finger"/>
    <property type="match status" value="1"/>
</dbReference>
<dbReference type="InterPro" id="IPR000315">
    <property type="entry name" value="Znf_B-box"/>
</dbReference>
<feature type="coiled-coil region" evidence="7">
    <location>
        <begin position="197"/>
        <end position="238"/>
    </location>
</feature>
<keyword evidence="5" id="KW-0391">Immunity</keyword>
<keyword evidence="11" id="KW-1185">Reference proteome</keyword>
<dbReference type="InterPro" id="IPR017907">
    <property type="entry name" value="Znf_RING_CS"/>
</dbReference>
<dbReference type="PANTHER" id="PTHR25465">
    <property type="entry name" value="B-BOX DOMAIN CONTAINING"/>
    <property type="match status" value="1"/>
</dbReference>
<dbReference type="InterPro" id="IPR013083">
    <property type="entry name" value="Znf_RING/FYVE/PHD"/>
</dbReference>
<keyword evidence="2" id="KW-0479">Metal-binding</keyword>
<dbReference type="Gene3D" id="2.60.120.920">
    <property type="match status" value="1"/>
</dbReference>
<evidence type="ECO:0000256" key="7">
    <source>
        <dbReference type="SAM" id="Coils"/>
    </source>
</evidence>
<reference evidence="11" key="1">
    <citation type="submission" date="2024-04" db="EMBL/GenBank/DDBJ databases">
        <title>Salinicola lusitanus LLJ914,a marine bacterium isolated from the Okinawa Trough.</title>
        <authorList>
            <person name="Li J."/>
        </authorList>
    </citation>
    <scope>NUCLEOTIDE SEQUENCE [LARGE SCALE GENOMIC DNA]</scope>
</reference>
<keyword evidence="7" id="KW-0175">Coiled coil</keyword>
<evidence type="ECO:0000256" key="1">
    <source>
        <dbReference type="ARBA" id="ARBA00022588"/>
    </source>
</evidence>
<dbReference type="Gene3D" id="4.10.830.40">
    <property type="match status" value="1"/>
</dbReference>
<dbReference type="SMART" id="SM00184">
    <property type="entry name" value="RING"/>
    <property type="match status" value="1"/>
</dbReference>
<keyword evidence="4" id="KW-0862">Zinc</keyword>
<protein>
    <submittedName>
        <fullName evidence="10">Uncharacterized protein</fullName>
    </submittedName>
</protein>
<dbReference type="Gene3D" id="3.30.40.10">
    <property type="entry name" value="Zinc/RING finger domain, C3HC4 (zinc finger)"/>
    <property type="match status" value="1"/>
</dbReference>
<proteinExistence type="predicted"/>
<evidence type="ECO:0000313" key="11">
    <source>
        <dbReference type="Proteomes" id="UP001460270"/>
    </source>
</evidence>
<evidence type="ECO:0000256" key="3">
    <source>
        <dbReference type="ARBA" id="ARBA00022771"/>
    </source>
</evidence>
<evidence type="ECO:0000259" key="9">
    <source>
        <dbReference type="PROSITE" id="PS50119"/>
    </source>
</evidence>
<dbReference type="SUPFAM" id="SSF57850">
    <property type="entry name" value="RING/U-box"/>
    <property type="match status" value="1"/>
</dbReference>
<dbReference type="Pfam" id="PF00643">
    <property type="entry name" value="zf-B_box"/>
    <property type="match status" value="1"/>
</dbReference>
<evidence type="ECO:0000313" key="10">
    <source>
        <dbReference type="EMBL" id="KAK7925459.1"/>
    </source>
</evidence>
<dbReference type="InterPro" id="IPR051051">
    <property type="entry name" value="E3_ubiq-ligase_TRIM/RNF"/>
</dbReference>
<dbReference type="InterPro" id="IPR013320">
    <property type="entry name" value="ConA-like_dom_sf"/>
</dbReference>
<dbReference type="Proteomes" id="UP001460270">
    <property type="component" value="Unassembled WGS sequence"/>
</dbReference>
<evidence type="ECO:0000259" key="8">
    <source>
        <dbReference type="PROSITE" id="PS50089"/>
    </source>
</evidence>
<dbReference type="PROSITE" id="PS00518">
    <property type="entry name" value="ZF_RING_1"/>
    <property type="match status" value="1"/>
</dbReference>
<name>A0AAW0PE08_9GOBI</name>
<dbReference type="GO" id="GO:0008270">
    <property type="term" value="F:zinc ion binding"/>
    <property type="evidence" value="ECO:0007669"/>
    <property type="project" value="UniProtKB-KW"/>
</dbReference>
<keyword evidence="3 6" id="KW-0863">Zinc-finger</keyword>
<accession>A0AAW0PE08</accession>
<dbReference type="AlphaFoldDB" id="A0AAW0PE08"/>
<keyword evidence="1" id="KW-0399">Innate immunity</keyword>
<dbReference type="InterPro" id="IPR043136">
    <property type="entry name" value="B30.2/SPRY_sf"/>
</dbReference>
<feature type="domain" description="RING-type" evidence="8">
    <location>
        <begin position="30"/>
        <end position="74"/>
    </location>
</feature>
<dbReference type="InterPro" id="IPR003877">
    <property type="entry name" value="SPRY_dom"/>
</dbReference>
<dbReference type="InterPro" id="IPR001841">
    <property type="entry name" value="Znf_RING"/>
</dbReference>
<dbReference type="GO" id="GO:0045087">
    <property type="term" value="P:innate immune response"/>
    <property type="evidence" value="ECO:0007669"/>
    <property type="project" value="UniProtKB-KW"/>
</dbReference>
<dbReference type="CDD" id="cd19756">
    <property type="entry name" value="Bbox2"/>
    <property type="match status" value="1"/>
</dbReference>
<organism evidence="10 11">
    <name type="scientific">Mugilogobius chulae</name>
    <name type="common">yellowstripe goby</name>
    <dbReference type="NCBI Taxonomy" id="88201"/>
    <lineage>
        <taxon>Eukaryota</taxon>
        <taxon>Metazoa</taxon>
        <taxon>Chordata</taxon>
        <taxon>Craniata</taxon>
        <taxon>Vertebrata</taxon>
        <taxon>Euteleostomi</taxon>
        <taxon>Actinopterygii</taxon>
        <taxon>Neopterygii</taxon>
        <taxon>Teleostei</taxon>
        <taxon>Neoteleostei</taxon>
        <taxon>Acanthomorphata</taxon>
        <taxon>Gobiaria</taxon>
        <taxon>Gobiiformes</taxon>
        <taxon>Gobioidei</taxon>
        <taxon>Gobiidae</taxon>
        <taxon>Gobionellinae</taxon>
        <taxon>Mugilogobius</taxon>
    </lineage>
</organism>
<evidence type="ECO:0000256" key="6">
    <source>
        <dbReference type="PROSITE-ProRule" id="PRU00024"/>
    </source>
</evidence>
<dbReference type="Pfam" id="PF00622">
    <property type="entry name" value="SPRY"/>
    <property type="match status" value="1"/>
</dbReference>
<dbReference type="PANTHER" id="PTHR25465:SF14">
    <property type="entry name" value="E3 UBIQUITIN-PROTEIN LIGASE TRIM65"/>
    <property type="match status" value="1"/>
</dbReference>
<dbReference type="PROSITE" id="PS50089">
    <property type="entry name" value="ZF_RING_2"/>
    <property type="match status" value="1"/>
</dbReference>